<sequence>MNTEKEKLSLLSDLIALAKADNEIREAEYELILAVANQLGVDKATLDKLFDTKAERVPLKLESQRILQFHRLVLLMNVDGENHINEMETIHNIGLKMGLNPMAIDQVLKVMYEYPNRVVPPEVLVGIFKAHYN</sequence>
<protein>
    <submittedName>
        <fullName evidence="1">TerB family tellurite resistance protein</fullName>
    </submittedName>
</protein>
<comment type="caution">
    <text evidence="1">The sequence shown here is derived from an EMBL/GenBank/DDBJ whole genome shotgun (WGS) entry which is preliminary data.</text>
</comment>
<dbReference type="RefSeq" id="WP_163608769.1">
    <property type="nucleotide sequence ID" value="NZ_JAABOO010000004.1"/>
</dbReference>
<dbReference type="InterPro" id="IPR029024">
    <property type="entry name" value="TerB-like"/>
</dbReference>
<accession>A0A6P0UU00</accession>
<evidence type="ECO:0000313" key="1">
    <source>
        <dbReference type="EMBL" id="NER15498.1"/>
    </source>
</evidence>
<organism evidence="1 2">
    <name type="scientific">Leptobacterium flavescens</name>
    <dbReference type="NCBI Taxonomy" id="472055"/>
    <lineage>
        <taxon>Bacteria</taxon>
        <taxon>Pseudomonadati</taxon>
        <taxon>Bacteroidota</taxon>
        <taxon>Flavobacteriia</taxon>
        <taxon>Flavobacteriales</taxon>
        <taxon>Flavobacteriaceae</taxon>
        <taxon>Leptobacterium</taxon>
    </lineage>
</organism>
<keyword evidence="2" id="KW-1185">Reference proteome</keyword>
<dbReference type="AlphaFoldDB" id="A0A6P0UU00"/>
<proteinExistence type="predicted"/>
<gene>
    <name evidence="1" type="ORF">GWK08_18735</name>
</gene>
<dbReference type="EMBL" id="JAABOO010000004">
    <property type="protein sequence ID" value="NER15498.1"/>
    <property type="molecule type" value="Genomic_DNA"/>
</dbReference>
<name>A0A6P0UU00_9FLAO</name>
<dbReference type="Gene3D" id="1.10.3680.10">
    <property type="entry name" value="TerB-like"/>
    <property type="match status" value="1"/>
</dbReference>
<evidence type="ECO:0000313" key="2">
    <source>
        <dbReference type="Proteomes" id="UP000468581"/>
    </source>
</evidence>
<dbReference type="SUPFAM" id="SSF158682">
    <property type="entry name" value="TerB-like"/>
    <property type="match status" value="1"/>
</dbReference>
<reference evidence="1 2" key="1">
    <citation type="submission" date="2020-01" db="EMBL/GenBank/DDBJ databases">
        <title>Leptobacterium flavescens.</title>
        <authorList>
            <person name="Wang G."/>
        </authorList>
    </citation>
    <scope>NUCLEOTIDE SEQUENCE [LARGE SCALE GENOMIC DNA]</scope>
    <source>
        <strain evidence="1 2">KCTC 22160</strain>
    </source>
</reference>
<dbReference type="Proteomes" id="UP000468581">
    <property type="component" value="Unassembled WGS sequence"/>
</dbReference>